<dbReference type="Gene3D" id="3.30.70.100">
    <property type="match status" value="1"/>
</dbReference>
<organism evidence="3 4">
    <name type="scientific">Oleiharenicola lentus</name>
    <dbReference type="NCBI Taxonomy" id="2508720"/>
    <lineage>
        <taxon>Bacteria</taxon>
        <taxon>Pseudomonadati</taxon>
        <taxon>Verrucomicrobiota</taxon>
        <taxon>Opitutia</taxon>
        <taxon>Opitutales</taxon>
        <taxon>Opitutaceae</taxon>
        <taxon>Oleiharenicola</taxon>
    </lineage>
</organism>
<comment type="caution">
    <text evidence="3">The sequence shown here is derived from an EMBL/GenBank/DDBJ whole genome shotgun (WGS) entry which is preliminary data.</text>
</comment>
<accession>A0A4V1M6H1</accession>
<evidence type="ECO:0000256" key="1">
    <source>
        <dbReference type="SAM" id="SignalP"/>
    </source>
</evidence>
<proteinExistence type="predicted"/>
<name>A0A4V1M6H1_9BACT</name>
<evidence type="ECO:0000313" key="3">
    <source>
        <dbReference type="EMBL" id="RXK55379.1"/>
    </source>
</evidence>
<dbReference type="InterPro" id="IPR013097">
    <property type="entry name" value="Dabb"/>
</dbReference>
<gene>
    <name evidence="3" type="ORF">ESB00_05630</name>
</gene>
<evidence type="ECO:0000313" key="4">
    <source>
        <dbReference type="Proteomes" id="UP000290218"/>
    </source>
</evidence>
<dbReference type="RefSeq" id="WP_129046744.1">
    <property type="nucleotide sequence ID" value="NZ_SDHX01000001.1"/>
</dbReference>
<dbReference type="EMBL" id="SDHX01000001">
    <property type="protein sequence ID" value="RXK55379.1"/>
    <property type="molecule type" value="Genomic_DNA"/>
</dbReference>
<dbReference type="SUPFAM" id="SSF54909">
    <property type="entry name" value="Dimeric alpha+beta barrel"/>
    <property type="match status" value="1"/>
</dbReference>
<keyword evidence="4" id="KW-1185">Reference proteome</keyword>
<dbReference type="Pfam" id="PF07876">
    <property type="entry name" value="Dabb"/>
    <property type="match status" value="1"/>
</dbReference>
<keyword evidence="1" id="KW-0732">Signal</keyword>
<feature type="chain" id="PRO_5020769054" description="Stress-response A/B barrel domain-containing protein" evidence="1">
    <location>
        <begin position="24"/>
        <end position="123"/>
    </location>
</feature>
<dbReference type="AlphaFoldDB" id="A0A4V1M6H1"/>
<feature type="domain" description="Stress-response A/B barrel" evidence="2">
    <location>
        <begin position="31"/>
        <end position="121"/>
    </location>
</feature>
<dbReference type="Proteomes" id="UP000290218">
    <property type="component" value="Unassembled WGS sequence"/>
</dbReference>
<feature type="signal peptide" evidence="1">
    <location>
        <begin position="1"/>
        <end position="23"/>
    </location>
</feature>
<sequence length="123" mass="13449">MKKLLLTLLAATFLSLGVATATAADAAPKSVIHVVSVKWKADATPEQIKAALDGVHALQKGYPGITRVWTNTIKKQGDWSAVFVMEFASAQALKDYSGSDAQKEWYKSYLPIRERSNTHDVTN</sequence>
<dbReference type="PROSITE" id="PS51502">
    <property type="entry name" value="S_R_A_B_BARREL"/>
    <property type="match status" value="1"/>
</dbReference>
<dbReference type="OrthoDB" id="195987at2"/>
<dbReference type="InterPro" id="IPR011008">
    <property type="entry name" value="Dimeric_a/b-barrel"/>
</dbReference>
<evidence type="ECO:0000259" key="2">
    <source>
        <dbReference type="PROSITE" id="PS51502"/>
    </source>
</evidence>
<protein>
    <recommendedName>
        <fullName evidence="2">Stress-response A/B barrel domain-containing protein</fullName>
    </recommendedName>
</protein>
<reference evidence="3 4" key="1">
    <citation type="submission" date="2019-01" db="EMBL/GenBank/DDBJ databases">
        <title>Lacunisphaera sp. strain TWA-58.</title>
        <authorList>
            <person name="Chen W.-M."/>
        </authorList>
    </citation>
    <scope>NUCLEOTIDE SEQUENCE [LARGE SCALE GENOMIC DNA]</scope>
    <source>
        <strain evidence="3 4">TWA-58</strain>
    </source>
</reference>